<dbReference type="FunCoup" id="G8ZVJ0">
    <property type="interactions" value="217"/>
</dbReference>
<gene>
    <name evidence="10" type="primary">TDEL0E03910</name>
    <name evidence="10" type="ORF">TDEL_0E03910</name>
</gene>
<feature type="compositionally biased region" description="Polar residues" evidence="8">
    <location>
        <begin position="791"/>
        <end position="800"/>
    </location>
</feature>
<dbReference type="GO" id="GO:0006351">
    <property type="term" value="P:DNA-templated transcription"/>
    <property type="evidence" value="ECO:0007669"/>
    <property type="project" value="InterPro"/>
</dbReference>
<name>G8ZVJ0_TORDE</name>
<dbReference type="SUPFAM" id="SSF57959">
    <property type="entry name" value="Leucine zipper domain"/>
    <property type="match status" value="1"/>
</dbReference>
<dbReference type="OrthoDB" id="2399539at2759"/>
<dbReference type="InterPro" id="IPR001138">
    <property type="entry name" value="Zn2Cys6_DnaBD"/>
</dbReference>
<dbReference type="InterPro" id="IPR007219">
    <property type="entry name" value="XnlR_reg_dom"/>
</dbReference>
<dbReference type="GO" id="GO:1900399">
    <property type="term" value="P:positive regulation of pyrimidine nucleotide biosynthetic process"/>
    <property type="evidence" value="ECO:0007669"/>
    <property type="project" value="EnsemblFungi"/>
</dbReference>
<dbReference type="RefSeq" id="XP_003681845.1">
    <property type="nucleotide sequence ID" value="XM_003681797.1"/>
</dbReference>
<keyword evidence="7" id="KW-0539">Nucleus</keyword>
<dbReference type="SUPFAM" id="SSF57701">
    <property type="entry name" value="Zn2/Cys6 DNA-binding domain"/>
    <property type="match status" value="1"/>
</dbReference>
<dbReference type="PANTHER" id="PTHR47782:SF1">
    <property type="entry name" value="PYRIMIDINE PATHWAY REGULATORY PROTEIN 1"/>
    <property type="match status" value="1"/>
</dbReference>
<keyword evidence="4" id="KW-0805">Transcription regulation</keyword>
<evidence type="ECO:0000256" key="7">
    <source>
        <dbReference type="ARBA" id="ARBA00023242"/>
    </source>
</evidence>
<dbReference type="GO" id="GO:0008270">
    <property type="term" value="F:zinc ion binding"/>
    <property type="evidence" value="ECO:0007669"/>
    <property type="project" value="EnsemblFungi"/>
</dbReference>
<feature type="compositionally biased region" description="Polar residues" evidence="8">
    <location>
        <begin position="145"/>
        <end position="165"/>
    </location>
</feature>
<dbReference type="PROSITE" id="PS50048">
    <property type="entry name" value="ZN2_CY6_FUNGAL_2"/>
    <property type="match status" value="1"/>
</dbReference>
<evidence type="ECO:0000256" key="3">
    <source>
        <dbReference type="ARBA" id="ARBA00022833"/>
    </source>
</evidence>
<evidence type="ECO:0000313" key="11">
    <source>
        <dbReference type="Proteomes" id="UP000005627"/>
    </source>
</evidence>
<dbReference type="SMART" id="SM00906">
    <property type="entry name" value="Fungal_trans"/>
    <property type="match status" value="1"/>
</dbReference>
<keyword evidence="3" id="KW-0862">Zinc</keyword>
<dbReference type="GO" id="GO:0045944">
    <property type="term" value="P:positive regulation of transcription by RNA polymerase II"/>
    <property type="evidence" value="ECO:0007669"/>
    <property type="project" value="EnsemblFungi"/>
</dbReference>
<dbReference type="Pfam" id="PF04082">
    <property type="entry name" value="Fungal_trans"/>
    <property type="match status" value="1"/>
</dbReference>
<dbReference type="InterPro" id="IPR036864">
    <property type="entry name" value="Zn2-C6_fun-type_DNA-bd_sf"/>
</dbReference>
<dbReference type="GO" id="GO:0000981">
    <property type="term" value="F:DNA-binding transcription factor activity, RNA polymerase II-specific"/>
    <property type="evidence" value="ECO:0007669"/>
    <property type="project" value="EnsemblFungi"/>
</dbReference>
<feature type="region of interest" description="Disordered" evidence="8">
    <location>
        <begin position="781"/>
        <end position="808"/>
    </location>
</feature>
<evidence type="ECO:0000256" key="5">
    <source>
        <dbReference type="ARBA" id="ARBA00023125"/>
    </source>
</evidence>
<sequence>MKRSISSEDGSSKKRPSSAVAGITKSISACKRCRLKKIKCDQEFPSCLKCARVKVPCVSLDPATGRDVPRSYVMFLEDRLKAIMDKLRECGIDPSEVQGNLPATSSDNPSAIQLFEESQRKEHEVPHDNKYAAYLINQGTSMQRGISSSSLTKDSQENATKTTPETFFPEDSRNSEQSESNKNFAATGSLKNNASNSYLGDSSGIPFAKLVFTAVNFKPDSVNESSDDEIKVREERYEDYAKSESSTDFDPLWLPPRNVAESLITRYFVDSNTQLPVLHREFFLKKYFEPIYGPWNTTISIVSDHTRINTAFKLPSNASGGETEDSHEPWFDVWLKKVEEGEKNIQLPRWVRLPYFFLNMIFAIGHAVEVLRSDINHVVLFKRRAVQFSEELYASDDRMEALAGTVLTAIYSLMRPNVPGVWYTMGSALRLTVDLGLHAEKINKNYDPFTRELRRRLFWCVYSLDRQICAYFGRPFGIPEESISARYPSLLDDALITTFNDDIEDYSKVQTSMATSKVIALAFFKVRRIQANVLQVLYAEHGDIPRRCPDLETWRSSVHSLLEKWLEKDVPKTYRKMNCKFNMEFFHLNYYQTKCMLYGLSPKNLSLSPKAFAIVYENTKGTISTYDKMCSRQKINFTWVTVHNLFMAGMTYLYVVYYSDRGINEGQQYVEGYTASILRVLKELIGTCEAAKNCFVIYKVLSAVVIRLKFDMPQPVLMSKASFGHGITSNGMTASETNLSPIERVGNNPGDMPKMSFAKQEPTESFGVPLDQFFAELENTASASENESSNGHLSSVNSPLFTDGQRNHTKPVRMFAPAKDGQRIIDMISQVTTESIWDEFFGKAGASDTPSASDNVNENDLT</sequence>
<protein>
    <recommendedName>
        <fullName evidence="9">Zn(2)-C6 fungal-type domain-containing protein</fullName>
    </recommendedName>
</protein>
<dbReference type="InterPro" id="IPR046347">
    <property type="entry name" value="bZIP_sf"/>
</dbReference>
<dbReference type="SMART" id="SM00066">
    <property type="entry name" value="GAL4"/>
    <property type="match status" value="1"/>
</dbReference>
<evidence type="ECO:0000256" key="8">
    <source>
        <dbReference type="SAM" id="MobiDB-lite"/>
    </source>
</evidence>
<dbReference type="EMBL" id="HE616746">
    <property type="protein sequence ID" value="CCE92634.1"/>
    <property type="molecule type" value="Genomic_DNA"/>
</dbReference>
<dbReference type="CDD" id="cd00067">
    <property type="entry name" value="GAL4"/>
    <property type="match status" value="1"/>
</dbReference>
<dbReference type="PANTHER" id="PTHR47782">
    <property type="entry name" value="ZN(II)2CYS6 TRANSCRIPTION FACTOR (EUROFUNG)-RELATED"/>
    <property type="match status" value="1"/>
</dbReference>
<dbReference type="eggNOG" id="ENOG502QR1M">
    <property type="taxonomic scope" value="Eukaryota"/>
</dbReference>
<dbReference type="GO" id="GO:0043565">
    <property type="term" value="F:sequence-specific DNA binding"/>
    <property type="evidence" value="ECO:0007669"/>
    <property type="project" value="EnsemblFungi"/>
</dbReference>
<dbReference type="KEGG" id="tdl:TDEL_0E03910"/>
<dbReference type="InterPro" id="IPR052202">
    <property type="entry name" value="Yeast_MetPath_Reg"/>
</dbReference>
<evidence type="ECO:0000313" key="10">
    <source>
        <dbReference type="EMBL" id="CCE92634.1"/>
    </source>
</evidence>
<proteinExistence type="predicted"/>
<evidence type="ECO:0000256" key="6">
    <source>
        <dbReference type="ARBA" id="ARBA00023163"/>
    </source>
</evidence>
<dbReference type="GO" id="GO:0005634">
    <property type="term" value="C:nucleus"/>
    <property type="evidence" value="ECO:0007669"/>
    <property type="project" value="UniProtKB-SubCell"/>
</dbReference>
<evidence type="ECO:0000256" key="2">
    <source>
        <dbReference type="ARBA" id="ARBA00022723"/>
    </source>
</evidence>
<dbReference type="AlphaFoldDB" id="G8ZVJ0"/>
<dbReference type="Gene3D" id="4.10.240.10">
    <property type="entry name" value="Zn(2)-C6 fungal-type DNA-binding domain"/>
    <property type="match status" value="1"/>
</dbReference>
<reference evidence="10 11" key="1">
    <citation type="journal article" date="2011" name="Proc. Natl. Acad. Sci. U.S.A.">
        <title>Evolutionary erosion of yeast sex chromosomes by mating-type switching accidents.</title>
        <authorList>
            <person name="Gordon J.L."/>
            <person name="Armisen D."/>
            <person name="Proux-Wera E."/>
            <person name="Oheigeartaigh S.S."/>
            <person name="Byrne K.P."/>
            <person name="Wolfe K.H."/>
        </authorList>
    </citation>
    <scope>NUCLEOTIDE SEQUENCE [LARGE SCALE GENOMIC DNA]</scope>
    <source>
        <strain evidence="11">ATCC 10662 / CBS 1146 / NBRC 0425 / NCYC 2629 / NRRL Y-866</strain>
    </source>
</reference>
<feature type="region of interest" description="Disordered" evidence="8">
    <location>
        <begin position="145"/>
        <end position="191"/>
    </location>
</feature>
<feature type="domain" description="Zn(2)-C6 fungal-type" evidence="9">
    <location>
        <begin position="29"/>
        <end position="59"/>
    </location>
</feature>
<dbReference type="HOGENOM" id="CLU_004517_1_1_1"/>
<evidence type="ECO:0000256" key="4">
    <source>
        <dbReference type="ARBA" id="ARBA00023015"/>
    </source>
</evidence>
<evidence type="ECO:0000259" key="9">
    <source>
        <dbReference type="PROSITE" id="PS50048"/>
    </source>
</evidence>
<dbReference type="InParanoid" id="G8ZVJ0"/>
<dbReference type="GeneID" id="11504035"/>
<comment type="subcellular location">
    <subcellularLocation>
        <location evidence="1">Nucleus</location>
    </subcellularLocation>
</comment>
<keyword evidence="2" id="KW-0479">Metal-binding</keyword>
<feature type="compositionally biased region" description="Polar residues" evidence="8">
    <location>
        <begin position="177"/>
        <end position="191"/>
    </location>
</feature>
<feature type="region of interest" description="Disordered" evidence="8">
    <location>
        <begin position="1"/>
        <end position="21"/>
    </location>
</feature>
<dbReference type="Pfam" id="PF00172">
    <property type="entry name" value="Zn_clus"/>
    <property type="match status" value="1"/>
</dbReference>
<dbReference type="CDD" id="cd12148">
    <property type="entry name" value="fungal_TF_MHR"/>
    <property type="match status" value="1"/>
</dbReference>
<organism evidence="10 11">
    <name type="scientific">Torulaspora delbrueckii</name>
    <name type="common">Yeast</name>
    <name type="synonym">Candida colliculosa</name>
    <dbReference type="NCBI Taxonomy" id="4950"/>
    <lineage>
        <taxon>Eukaryota</taxon>
        <taxon>Fungi</taxon>
        <taxon>Dikarya</taxon>
        <taxon>Ascomycota</taxon>
        <taxon>Saccharomycotina</taxon>
        <taxon>Saccharomycetes</taxon>
        <taxon>Saccharomycetales</taxon>
        <taxon>Saccharomycetaceae</taxon>
        <taxon>Torulaspora</taxon>
    </lineage>
</organism>
<keyword evidence="5" id="KW-0238">DNA-binding</keyword>
<dbReference type="PROSITE" id="PS00463">
    <property type="entry name" value="ZN2_CY6_FUNGAL_1"/>
    <property type="match status" value="1"/>
</dbReference>
<dbReference type="CDD" id="cd14723">
    <property type="entry name" value="ZIP_Ppr1"/>
    <property type="match status" value="1"/>
</dbReference>
<dbReference type="STRING" id="1076872.G8ZVJ0"/>
<keyword evidence="6" id="KW-0804">Transcription</keyword>
<feature type="compositionally biased region" description="Low complexity" evidence="8">
    <location>
        <begin position="781"/>
        <end position="790"/>
    </location>
</feature>
<dbReference type="Proteomes" id="UP000005627">
    <property type="component" value="Chromosome 5"/>
</dbReference>
<evidence type="ECO:0000256" key="1">
    <source>
        <dbReference type="ARBA" id="ARBA00004123"/>
    </source>
</evidence>
<keyword evidence="11" id="KW-1185">Reference proteome</keyword>
<accession>G8ZVJ0</accession>